<accession>D4E5L6</accession>
<dbReference type="Proteomes" id="UP000005723">
    <property type="component" value="Unassembled WGS sequence"/>
</dbReference>
<dbReference type="EMBL" id="ADBY01000050">
    <property type="protein sequence ID" value="EFE95032.1"/>
    <property type="molecule type" value="Genomic_DNA"/>
</dbReference>
<proteinExistence type="predicted"/>
<organism evidence="1 2">
    <name type="scientific">Serratia odorifera DSM 4582</name>
    <dbReference type="NCBI Taxonomy" id="667129"/>
    <lineage>
        <taxon>Bacteria</taxon>
        <taxon>Pseudomonadati</taxon>
        <taxon>Pseudomonadota</taxon>
        <taxon>Gammaproteobacteria</taxon>
        <taxon>Enterobacterales</taxon>
        <taxon>Yersiniaceae</taxon>
        <taxon>Serratia</taxon>
    </lineage>
</organism>
<keyword evidence="2" id="KW-1185">Reference proteome</keyword>
<dbReference type="AlphaFoldDB" id="D4E5L6"/>
<gene>
    <name evidence="1" type="ORF">HMPREF0758_3466</name>
</gene>
<dbReference type="RefSeq" id="WP_004962223.1">
    <property type="nucleotide sequence ID" value="NZ_GG753567.1"/>
</dbReference>
<protein>
    <submittedName>
        <fullName evidence="1">Uncharacterized protein</fullName>
    </submittedName>
</protein>
<name>D4E5L6_SEROD</name>
<reference evidence="1 2" key="1">
    <citation type="submission" date="2010-01" db="EMBL/GenBank/DDBJ databases">
        <authorList>
            <person name="Muzny D."/>
            <person name="Qin X."/>
            <person name="Deng J."/>
            <person name="Jiang H."/>
            <person name="Liu Y."/>
            <person name="Qu J."/>
            <person name="Song X.-Z."/>
            <person name="Zhang L."/>
            <person name="Thornton R."/>
            <person name="Coyle M."/>
            <person name="Francisco L."/>
            <person name="Jackson L."/>
            <person name="Javaid M."/>
            <person name="Korchina V."/>
            <person name="Kovar C."/>
            <person name="Mata R."/>
            <person name="Mathew T."/>
            <person name="Ngo R."/>
            <person name="Nguyen L."/>
            <person name="Nguyen N."/>
            <person name="Okwuonu G."/>
            <person name="Ongeri F."/>
            <person name="Pham C."/>
            <person name="Simmons D."/>
            <person name="Wilczek-Boney K."/>
            <person name="Hale W."/>
            <person name="Jakkamsetti A."/>
            <person name="Pham P."/>
            <person name="Ruth R."/>
            <person name="San Lucas F."/>
            <person name="Warren J."/>
            <person name="Zhang J."/>
            <person name="Zhao Z."/>
            <person name="Zhou C."/>
            <person name="Zhu D."/>
            <person name="Lee S."/>
            <person name="Bess C."/>
            <person name="Blankenburg K."/>
            <person name="Forbes L."/>
            <person name="Fu Q."/>
            <person name="Gubbala S."/>
            <person name="Hirani K."/>
            <person name="Jayaseelan J.C."/>
            <person name="Lara F."/>
            <person name="Munidasa M."/>
            <person name="Palculict T."/>
            <person name="Patil S."/>
            <person name="Pu L.-L."/>
            <person name="Saada N."/>
            <person name="Tang L."/>
            <person name="Weissenberger G."/>
            <person name="Zhu Y."/>
            <person name="Hemphill L."/>
            <person name="Shang Y."/>
            <person name="Youmans B."/>
            <person name="Ayvaz T."/>
            <person name="Ross M."/>
            <person name="Santibanez J."/>
            <person name="Aqrawi P."/>
            <person name="Gross S."/>
            <person name="Joshi V."/>
            <person name="Fowler G."/>
            <person name="Nazareth L."/>
            <person name="Reid J."/>
            <person name="Worley K."/>
            <person name="Petrosino J."/>
            <person name="Highlander S."/>
            <person name="Gibbs R."/>
        </authorList>
    </citation>
    <scope>NUCLEOTIDE SEQUENCE [LARGE SCALE GENOMIC DNA]</scope>
    <source>
        <strain evidence="1 2">DSM 4582</strain>
    </source>
</reference>
<comment type="caution">
    <text evidence="1">The sequence shown here is derived from an EMBL/GenBank/DDBJ whole genome shotgun (WGS) entry which is preliminary data.</text>
</comment>
<dbReference type="HOGENOM" id="CLU_3205193_0_0_6"/>
<evidence type="ECO:0000313" key="2">
    <source>
        <dbReference type="Proteomes" id="UP000005723"/>
    </source>
</evidence>
<evidence type="ECO:0000313" key="1">
    <source>
        <dbReference type="EMBL" id="EFE95032.1"/>
    </source>
</evidence>
<sequence length="45" mass="5000">MQNKSPQQASVALEAPALSRYTMVKELDLILQVPMISGRRQEIGT</sequence>